<accession>A0ABY8ERK6</accession>
<feature type="region of interest" description="Disordered" evidence="1">
    <location>
        <begin position="1"/>
        <end position="25"/>
    </location>
</feature>
<protein>
    <submittedName>
        <fullName evidence="2">Uncharacterized protein</fullName>
    </submittedName>
</protein>
<keyword evidence="3" id="KW-1185">Reference proteome</keyword>
<proteinExistence type="predicted"/>
<dbReference type="EMBL" id="CP046236">
    <property type="protein sequence ID" value="WFD48126.1"/>
    <property type="molecule type" value="Genomic_DNA"/>
</dbReference>
<evidence type="ECO:0000256" key="1">
    <source>
        <dbReference type="SAM" id="MobiDB-lite"/>
    </source>
</evidence>
<reference evidence="2 3" key="1">
    <citation type="journal article" date="2020" name="Elife">
        <title>Loss of centromere function drives karyotype evolution in closely related Malassezia species.</title>
        <authorList>
            <person name="Sankaranarayanan S.R."/>
            <person name="Ianiri G."/>
            <person name="Coelho M.A."/>
            <person name="Reza M.H."/>
            <person name="Thimmappa B.C."/>
            <person name="Ganguly P."/>
            <person name="Vadnala R.N."/>
            <person name="Sun S."/>
            <person name="Siddharthan R."/>
            <person name="Tellgren-Roth C."/>
            <person name="Dawson T.L."/>
            <person name="Heitman J."/>
            <person name="Sanyal K."/>
        </authorList>
    </citation>
    <scope>NUCLEOTIDE SEQUENCE [LARGE SCALE GENOMIC DNA]</scope>
    <source>
        <strain evidence="2">CBS14141</strain>
    </source>
</reference>
<sequence length="202" mass="20766">MRALGADAAHVGTRSAPLEPREERSPIPCAPTPAVLALWETCSAMPCDVASPNLCTLLVLYAASLPPLVASADFVGGVLATVPAAPLVASLVHVGLRLPRAHQLRLVRAMPGSSAVRGVRADAALCLATGRSSVPADRLAAAHAFCTEVLGATAVRDDDDDDDSDDAALRDTLALLAYAVDIDGAARNAPLAPWAAFHATLH</sequence>
<organism evidence="2 3">
    <name type="scientific">Malassezia furfur</name>
    <name type="common">Pityriasis versicolor infection agent</name>
    <name type="synonym">Pityrosporum furfur</name>
    <dbReference type="NCBI Taxonomy" id="55194"/>
    <lineage>
        <taxon>Eukaryota</taxon>
        <taxon>Fungi</taxon>
        <taxon>Dikarya</taxon>
        <taxon>Basidiomycota</taxon>
        <taxon>Ustilaginomycotina</taxon>
        <taxon>Malasseziomycetes</taxon>
        <taxon>Malasseziales</taxon>
        <taxon>Malasseziaceae</taxon>
        <taxon>Malassezia</taxon>
    </lineage>
</organism>
<name>A0ABY8ERK6_MALFU</name>
<gene>
    <name evidence="2" type="ORF">GLX27_002794</name>
</gene>
<dbReference type="Proteomes" id="UP000818624">
    <property type="component" value="Chromosome 3"/>
</dbReference>
<evidence type="ECO:0000313" key="3">
    <source>
        <dbReference type="Proteomes" id="UP000818624"/>
    </source>
</evidence>
<evidence type="ECO:0000313" key="2">
    <source>
        <dbReference type="EMBL" id="WFD48126.1"/>
    </source>
</evidence>